<evidence type="ECO:0000256" key="2">
    <source>
        <dbReference type="ARBA" id="ARBA00022670"/>
    </source>
</evidence>
<dbReference type="AlphaFoldDB" id="A0A542SPX1"/>
<protein>
    <submittedName>
        <fullName evidence="7">Cell wall-associated NlpC family hydrolase</fullName>
    </submittedName>
</protein>
<feature type="compositionally biased region" description="Basic and acidic residues" evidence="5">
    <location>
        <begin position="155"/>
        <end position="167"/>
    </location>
</feature>
<proteinExistence type="inferred from homology"/>
<dbReference type="InterPro" id="IPR051202">
    <property type="entry name" value="Peptidase_C40"/>
</dbReference>
<feature type="region of interest" description="Disordered" evidence="5">
    <location>
        <begin position="101"/>
        <end position="192"/>
    </location>
</feature>
<evidence type="ECO:0000313" key="8">
    <source>
        <dbReference type="Proteomes" id="UP000316181"/>
    </source>
</evidence>
<evidence type="ECO:0000256" key="5">
    <source>
        <dbReference type="SAM" id="MobiDB-lite"/>
    </source>
</evidence>
<dbReference type="Gene3D" id="3.90.1720.10">
    <property type="entry name" value="endopeptidase domain like (from Nostoc punctiforme)"/>
    <property type="match status" value="1"/>
</dbReference>
<dbReference type="Proteomes" id="UP000316181">
    <property type="component" value="Unassembled WGS sequence"/>
</dbReference>
<feature type="compositionally biased region" description="Acidic residues" evidence="5">
    <location>
        <begin position="139"/>
        <end position="154"/>
    </location>
</feature>
<gene>
    <name evidence="7" type="ORF">FB389_0984</name>
</gene>
<keyword evidence="8" id="KW-1185">Reference proteome</keyword>
<dbReference type="InterPro" id="IPR038765">
    <property type="entry name" value="Papain-like_cys_pep_sf"/>
</dbReference>
<feature type="domain" description="NlpC/P60" evidence="6">
    <location>
        <begin position="194"/>
        <end position="305"/>
    </location>
</feature>
<evidence type="ECO:0000259" key="6">
    <source>
        <dbReference type="PROSITE" id="PS51935"/>
    </source>
</evidence>
<dbReference type="PANTHER" id="PTHR47053:SF1">
    <property type="entry name" value="MUREIN DD-ENDOPEPTIDASE MEPH-RELATED"/>
    <property type="match status" value="1"/>
</dbReference>
<comment type="similarity">
    <text evidence="1">Belongs to the peptidase C40 family.</text>
</comment>
<name>A0A542SPX1_9MICO</name>
<keyword evidence="3 7" id="KW-0378">Hydrolase</keyword>
<dbReference type="GO" id="GO:0008234">
    <property type="term" value="F:cysteine-type peptidase activity"/>
    <property type="evidence" value="ECO:0007669"/>
    <property type="project" value="UniProtKB-KW"/>
</dbReference>
<keyword evidence="4" id="KW-0788">Thiol protease</keyword>
<dbReference type="InterPro" id="IPR000064">
    <property type="entry name" value="NLP_P60_dom"/>
</dbReference>
<evidence type="ECO:0000256" key="1">
    <source>
        <dbReference type="ARBA" id="ARBA00007074"/>
    </source>
</evidence>
<dbReference type="RefSeq" id="WP_246043523.1">
    <property type="nucleotide sequence ID" value="NZ_VFNV01000001.1"/>
</dbReference>
<sequence>MSNTQRGRHRSDARPVTPLSIATQVAGQKAAAVGRGSAVVIASSGMLVGSVVSPAGAIAAEQTTATADAHSVAAEAGLGAAVVTPVTVASSVVWDDDASELKVKKAPKPEKEKEVAATVTARTATATASRSQTRTALDSGDDSASDAQAQDDEPSSSKDAADGDSAAKKSTKKSAKSDSDSDDVSDVVDTSDAAERGAAVVEIAKRYVGVPYVYGGTTPSGFDCSGFTSYVYAKLGISLPRSSGAQRYAGKVVSAKDALPGDIVWSPGHVAIYVGGGKIIDAPRPGKSVNVRAMYQSNPVYIRIS</sequence>
<reference evidence="7 8" key="1">
    <citation type="submission" date="2019-06" db="EMBL/GenBank/DDBJ databases">
        <title>Sequencing the genomes of 1000 actinobacteria strains.</title>
        <authorList>
            <person name="Klenk H.-P."/>
        </authorList>
    </citation>
    <scope>NUCLEOTIDE SEQUENCE [LARGE SCALE GENOMIC DNA]</scope>
    <source>
        <strain evidence="7 8">DSM 10596</strain>
    </source>
</reference>
<dbReference type="PROSITE" id="PS51935">
    <property type="entry name" value="NLPC_P60"/>
    <property type="match status" value="1"/>
</dbReference>
<dbReference type="SUPFAM" id="SSF54001">
    <property type="entry name" value="Cysteine proteinases"/>
    <property type="match status" value="1"/>
</dbReference>
<evidence type="ECO:0000256" key="4">
    <source>
        <dbReference type="ARBA" id="ARBA00022807"/>
    </source>
</evidence>
<keyword evidence="2" id="KW-0645">Protease</keyword>
<feature type="compositionally biased region" description="Low complexity" evidence="5">
    <location>
        <begin position="116"/>
        <end position="138"/>
    </location>
</feature>
<organism evidence="7 8">
    <name type="scientific">Rarobacter incanus</name>
    <dbReference type="NCBI Taxonomy" id="153494"/>
    <lineage>
        <taxon>Bacteria</taxon>
        <taxon>Bacillati</taxon>
        <taxon>Actinomycetota</taxon>
        <taxon>Actinomycetes</taxon>
        <taxon>Micrococcales</taxon>
        <taxon>Rarobacteraceae</taxon>
        <taxon>Rarobacter</taxon>
    </lineage>
</organism>
<feature type="compositionally biased region" description="Basic and acidic residues" evidence="5">
    <location>
        <begin position="101"/>
        <end position="115"/>
    </location>
</feature>
<comment type="caution">
    <text evidence="7">The sequence shown here is derived from an EMBL/GenBank/DDBJ whole genome shotgun (WGS) entry which is preliminary data.</text>
</comment>
<dbReference type="PANTHER" id="PTHR47053">
    <property type="entry name" value="MUREIN DD-ENDOPEPTIDASE MEPH-RELATED"/>
    <property type="match status" value="1"/>
</dbReference>
<dbReference type="Pfam" id="PF00877">
    <property type="entry name" value="NLPC_P60"/>
    <property type="match status" value="1"/>
</dbReference>
<evidence type="ECO:0000256" key="3">
    <source>
        <dbReference type="ARBA" id="ARBA00022801"/>
    </source>
</evidence>
<dbReference type="EMBL" id="VFNV01000001">
    <property type="protein sequence ID" value="TQK76317.1"/>
    <property type="molecule type" value="Genomic_DNA"/>
</dbReference>
<evidence type="ECO:0000313" key="7">
    <source>
        <dbReference type="EMBL" id="TQK76317.1"/>
    </source>
</evidence>
<accession>A0A542SPX1</accession>
<dbReference type="GO" id="GO:0006508">
    <property type="term" value="P:proteolysis"/>
    <property type="evidence" value="ECO:0007669"/>
    <property type="project" value="UniProtKB-KW"/>
</dbReference>